<evidence type="ECO:0000313" key="3">
    <source>
        <dbReference type="Proteomes" id="UP001341840"/>
    </source>
</evidence>
<feature type="compositionally biased region" description="Gly residues" evidence="1">
    <location>
        <begin position="97"/>
        <end position="108"/>
    </location>
</feature>
<reference evidence="2 3" key="1">
    <citation type="journal article" date="2023" name="Plants (Basel)">
        <title>Bridging the Gap: Combining Genomics and Transcriptomics Approaches to Understand Stylosanthes scabra, an Orphan Legume from the Brazilian Caatinga.</title>
        <authorList>
            <person name="Ferreira-Neto J.R.C."/>
            <person name="da Silva M.D."/>
            <person name="Binneck E."/>
            <person name="de Melo N.F."/>
            <person name="da Silva R.H."/>
            <person name="de Melo A.L.T.M."/>
            <person name="Pandolfi V."/>
            <person name="Bustamante F.O."/>
            <person name="Brasileiro-Vidal A.C."/>
            <person name="Benko-Iseppon A.M."/>
        </authorList>
    </citation>
    <scope>NUCLEOTIDE SEQUENCE [LARGE SCALE GENOMIC DNA]</scope>
    <source>
        <tissue evidence="2">Leaves</tissue>
    </source>
</reference>
<gene>
    <name evidence="2" type="ORF">PIB30_095197</name>
</gene>
<name>A0ABU6UY08_9FABA</name>
<proteinExistence type="predicted"/>
<feature type="region of interest" description="Disordered" evidence="1">
    <location>
        <begin position="65"/>
        <end position="112"/>
    </location>
</feature>
<evidence type="ECO:0000313" key="2">
    <source>
        <dbReference type="EMBL" id="MED6164966.1"/>
    </source>
</evidence>
<dbReference type="EMBL" id="JASCZI010122987">
    <property type="protein sequence ID" value="MED6164966.1"/>
    <property type="molecule type" value="Genomic_DNA"/>
</dbReference>
<feature type="compositionally biased region" description="Basic residues" evidence="1">
    <location>
        <begin position="84"/>
        <end position="96"/>
    </location>
</feature>
<keyword evidence="3" id="KW-1185">Reference proteome</keyword>
<comment type="caution">
    <text evidence="2">The sequence shown here is derived from an EMBL/GenBank/DDBJ whole genome shotgun (WGS) entry which is preliminary data.</text>
</comment>
<feature type="non-terminal residue" evidence="2">
    <location>
        <position position="1"/>
    </location>
</feature>
<evidence type="ECO:0000256" key="1">
    <source>
        <dbReference type="SAM" id="MobiDB-lite"/>
    </source>
</evidence>
<protein>
    <submittedName>
        <fullName evidence="2">Uncharacterized protein</fullName>
    </submittedName>
</protein>
<accession>A0ABU6UY08</accession>
<organism evidence="2 3">
    <name type="scientific">Stylosanthes scabra</name>
    <dbReference type="NCBI Taxonomy" id="79078"/>
    <lineage>
        <taxon>Eukaryota</taxon>
        <taxon>Viridiplantae</taxon>
        <taxon>Streptophyta</taxon>
        <taxon>Embryophyta</taxon>
        <taxon>Tracheophyta</taxon>
        <taxon>Spermatophyta</taxon>
        <taxon>Magnoliopsida</taxon>
        <taxon>eudicotyledons</taxon>
        <taxon>Gunneridae</taxon>
        <taxon>Pentapetalae</taxon>
        <taxon>rosids</taxon>
        <taxon>fabids</taxon>
        <taxon>Fabales</taxon>
        <taxon>Fabaceae</taxon>
        <taxon>Papilionoideae</taxon>
        <taxon>50 kb inversion clade</taxon>
        <taxon>dalbergioids sensu lato</taxon>
        <taxon>Dalbergieae</taxon>
        <taxon>Pterocarpus clade</taxon>
        <taxon>Stylosanthes</taxon>
    </lineage>
</organism>
<dbReference type="Proteomes" id="UP001341840">
    <property type="component" value="Unassembled WGS sequence"/>
</dbReference>
<sequence>DYPTWRREWETRMASVLGFPVHPHQGPDREFVDWWYELTRRFLSPEGLQGDPRGGEVEEVVTTKGTQVPPHRTQVPDVPDRRCADRRRRRRHKGRGKVGAGVGRGDGFGVPDPMGGVGDDVFGGGYVPLNDDLLGDAAMWAQDDDEASGSHQAVDPPQFHVDLNKPATGLHDVYYSLGGTPLLHFMAQVHRIHRQLSHSRPCRSPHPRSHNQQCRSQYRMRTMLRLFVVPVESHARRVLHHSFLTLNMNCQL</sequence>